<dbReference type="Pfam" id="PF02571">
    <property type="entry name" value="CbiJ"/>
    <property type="match status" value="1"/>
</dbReference>
<evidence type="ECO:0000256" key="2">
    <source>
        <dbReference type="ARBA" id="ARBA00022573"/>
    </source>
</evidence>
<evidence type="ECO:0000313" key="5">
    <source>
        <dbReference type="Proteomes" id="UP000252582"/>
    </source>
</evidence>
<keyword evidence="5" id="KW-1185">Reference proteome</keyword>
<dbReference type="PANTHER" id="PTHR36925">
    <property type="entry name" value="COBALT-PRECORRIN-6A REDUCTASE"/>
    <property type="match status" value="1"/>
</dbReference>
<dbReference type="PANTHER" id="PTHR36925:SF1">
    <property type="entry name" value="COBALT-PRECORRIN-6A REDUCTASE"/>
    <property type="match status" value="1"/>
</dbReference>
<keyword evidence="3" id="KW-0560">Oxidoreductase</keyword>
<proteinExistence type="predicted"/>
<sequence length="230" mass="24203">MAAPVDRREKVLILGGTAEAAAIARRLVDAGADVVTSLAGRTSNPAPLPGRTRIGGFGGAEGLARYIAENGITKVIDATHPFANRISQNARLACAAAGIPLEQPERPTWKKQPGDNWIEVQSLEEAAAALPAGARAFLALGRQHLAAFEGRSDCHFVVRMVDPPETPLGFADCDLLLGKASADPEEEANLFRLHRVTHLVCRNSGGEAGYGKITAARKMGLPVVMVGRAA</sequence>
<accession>A0A6I7HUS8</accession>
<dbReference type="RefSeq" id="WP_245415504.1">
    <property type="nucleotide sequence ID" value="NZ_QPIX01000001.1"/>
</dbReference>
<evidence type="ECO:0000313" key="4">
    <source>
        <dbReference type="EMBL" id="RCW28639.1"/>
    </source>
</evidence>
<dbReference type="PROSITE" id="PS51014">
    <property type="entry name" value="COBK_CBIJ"/>
    <property type="match status" value="1"/>
</dbReference>
<comment type="pathway">
    <text evidence="1">Cofactor biosynthesis; adenosylcobalamin biosynthesis.</text>
</comment>
<dbReference type="EMBL" id="QPIX01000001">
    <property type="protein sequence ID" value="RCW28639.1"/>
    <property type="molecule type" value="Genomic_DNA"/>
</dbReference>
<dbReference type="InterPro" id="IPR003723">
    <property type="entry name" value="Precorrin-6x_reduct"/>
</dbReference>
<comment type="caution">
    <text evidence="4">The sequence shown here is derived from an EMBL/GenBank/DDBJ whole genome shotgun (WGS) entry which is preliminary data.</text>
</comment>
<protein>
    <submittedName>
        <fullName evidence="4">Precorrin-6A reductase</fullName>
    </submittedName>
</protein>
<evidence type="ECO:0000256" key="1">
    <source>
        <dbReference type="ARBA" id="ARBA00004953"/>
    </source>
</evidence>
<evidence type="ECO:0000256" key="3">
    <source>
        <dbReference type="ARBA" id="ARBA00023002"/>
    </source>
</evidence>
<dbReference type="UniPathway" id="UPA00148"/>
<reference evidence="4 5" key="1">
    <citation type="submission" date="2018-07" db="EMBL/GenBank/DDBJ databases">
        <title>Genomic Encyclopedia of Type Strains, Phase IV (KMG-IV): sequencing the most valuable type-strain genomes for metagenomic binning, comparative biology and taxonomic classification.</title>
        <authorList>
            <person name="Goeker M."/>
        </authorList>
    </citation>
    <scope>NUCLEOTIDE SEQUENCE [LARGE SCALE GENOMIC DNA]</scope>
    <source>
        <strain evidence="4 5">DSM 25528</strain>
    </source>
</reference>
<keyword evidence="2" id="KW-0169">Cobalamin biosynthesis</keyword>
<dbReference type="GO" id="GO:0016994">
    <property type="term" value="F:precorrin-6A reductase activity"/>
    <property type="evidence" value="ECO:0007669"/>
    <property type="project" value="InterPro"/>
</dbReference>
<gene>
    <name evidence="4" type="ORF">DFR48_101656</name>
</gene>
<dbReference type="Proteomes" id="UP000252582">
    <property type="component" value="Unassembled WGS sequence"/>
</dbReference>
<dbReference type="AlphaFoldDB" id="A0A6I7HUS8"/>
<dbReference type="GO" id="GO:0009236">
    <property type="term" value="P:cobalamin biosynthetic process"/>
    <property type="evidence" value="ECO:0007669"/>
    <property type="project" value="UniProtKB-UniPathway"/>
</dbReference>
<name>A0A6I7HUS8_9HYPH</name>
<organism evidence="4 5">
    <name type="scientific">Ciceribacter lividus</name>
    <dbReference type="NCBI Taxonomy" id="1197950"/>
    <lineage>
        <taxon>Bacteria</taxon>
        <taxon>Pseudomonadati</taxon>
        <taxon>Pseudomonadota</taxon>
        <taxon>Alphaproteobacteria</taxon>
        <taxon>Hyphomicrobiales</taxon>
        <taxon>Rhizobiaceae</taxon>
        <taxon>Ciceribacter</taxon>
    </lineage>
</organism>
<dbReference type="NCBIfam" id="NF005968">
    <property type="entry name" value="PRK08057.1-2"/>
    <property type="match status" value="1"/>
</dbReference>